<dbReference type="PANTHER" id="PTHR35394:SF5">
    <property type="entry name" value="DUF3176 DOMAIN-CONTAINING PROTEIN"/>
    <property type="match status" value="1"/>
</dbReference>
<dbReference type="RefSeq" id="XP_002480157.1">
    <property type="nucleotide sequence ID" value="XM_002480112.1"/>
</dbReference>
<proteinExistence type="predicted"/>
<reference evidence="3" key="1">
    <citation type="journal article" date="2015" name="Genome Announc.">
        <title>Genome sequence of the AIDS-associated pathogen Penicillium marneffei (ATCC18224) and its near taxonomic relative Talaromyces stipitatus (ATCC10500).</title>
        <authorList>
            <person name="Nierman W.C."/>
            <person name="Fedorova-Abrams N.D."/>
            <person name="Andrianopoulos A."/>
        </authorList>
    </citation>
    <scope>NUCLEOTIDE SEQUENCE [LARGE SCALE GENOMIC DNA]</scope>
    <source>
        <strain evidence="3">ATCC 10500 / CBS 375.48 / QM 6759 / NRRL 1006</strain>
    </source>
</reference>
<sequence length="329" mass="35250">MAIPLAEGLAQLKCDFEALNAAGTSMKAAAMILLRFLPCHLVSLGSFVLLAGAAIAPFAQQVISIKGRLADSDSLGSIPICDYNRSYDDWDEGAGPGMNLVPLDTIGAIYEGLLQAPNRNNVSVNPSCSRGNCTFGKHQSLGFCSKCADISCKMIPQGDCDNENDFDSECILRLSNRYELEIDSTMDTTINATTDWELLELDVKGLSVIVNFTALTSPANRTKIRANARATECTLYFCVATYRSKIDASRFTEKTTSTATITNKSLGIDWDPYAIYSASPATCIVNRTEKRPSYHDGDGCTYPIHGTSGMAMANSLVAPLTGSGGQQGS</sequence>
<keyword evidence="1" id="KW-0812">Transmembrane</keyword>
<keyword evidence="1" id="KW-0472">Membrane</keyword>
<gene>
    <name evidence="2" type="ORF">TSTA_029940</name>
</gene>
<keyword evidence="3" id="KW-1185">Reference proteome</keyword>
<protein>
    <submittedName>
        <fullName evidence="2">Uncharacterized protein</fullName>
    </submittedName>
</protein>
<dbReference type="PhylomeDB" id="B8M5B7"/>
<feature type="transmembrane region" description="Helical" evidence="1">
    <location>
        <begin position="36"/>
        <end position="59"/>
    </location>
</feature>
<dbReference type="EMBL" id="EQ962654">
    <property type="protein sequence ID" value="EED19723.1"/>
    <property type="molecule type" value="Genomic_DNA"/>
</dbReference>
<evidence type="ECO:0000313" key="2">
    <source>
        <dbReference type="EMBL" id="EED19723.1"/>
    </source>
</evidence>
<dbReference type="AlphaFoldDB" id="B8M5B7"/>
<keyword evidence="1" id="KW-1133">Transmembrane helix</keyword>
<dbReference type="STRING" id="441959.B8M5B7"/>
<evidence type="ECO:0000256" key="1">
    <source>
        <dbReference type="SAM" id="Phobius"/>
    </source>
</evidence>
<evidence type="ECO:0000313" key="3">
    <source>
        <dbReference type="Proteomes" id="UP000001745"/>
    </source>
</evidence>
<organism evidence="2 3">
    <name type="scientific">Talaromyces stipitatus (strain ATCC 10500 / CBS 375.48 / QM 6759 / NRRL 1006)</name>
    <name type="common">Penicillium stipitatum</name>
    <dbReference type="NCBI Taxonomy" id="441959"/>
    <lineage>
        <taxon>Eukaryota</taxon>
        <taxon>Fungi</taxon>
        <taxon>Dikarya</taxon>
        <taxon>Ascomycota</taxon>
        <taxon>Pezizomycotina</taxon>
        <taxon>Eurotiomycetes</taxon>
        <taxon>Eurotiomycetidae</taxon>
        <taxon>Eurotiales</taxon>
        <taxon>Trichocomaceae</taxon>
        <taxon>Talaromyces</taxon>
        <taxon>Talaromyces sect. Talaromyces</taxon>
    </lineage>
</organism>
<name>B8M5B7_TALSN</name>
<dbReference type="VEuPathDB" id="FungiDB:TSTA_029940"/>
<dbReference type="Proteomes" id="UP000001745">
    <property type="component" value="Unassembled WGS sequence"/>
</dbReference>
<dbReference type="InParanoid" id="B8M5B7"/>
<accession>B8M5B7</accession>
<dbReference type="HOGENOM" id="CLU_845136_0_0_1"/>
<dbReference type="GeneID" id="8106561"/>
<dbReference type="OrthoDB" id="5242705at2759"/>
<dbReference type="eggNOG" id="ENOG502RZ8N">
    <property type="taxonomic scope" value="Eukaryota"/>
</dbReference>
<dbReference type="PANTHER" id="PTHR35394">
    <property type="entry name" value="DUF3176 DOMAIN-CONTAINING PROTEIN"/>
    <property type="match status" value="1"/>
</dbReference>